<dbReference type="EMBL" id="FLUO01000001">
    <property type="protein sequence ID" value="SBV96068.1"/>
    <property type="molecule type" value="Genomic_DNA"/>
</dbReference>
<gene>
    <name evidence="4" type="ORF">KL86APRO_10711</name>
</gene>
<feature type="transmembrane region" description="Helical" evidence="1">
    <location>
        <begin position="6"/>
        <end position="26"/>
    </location>
</feature>
<feature type="transmembrane region" description="Helical" evidence="1">
    <location>
        <begin position="251"/>
        <end position="269"/>
    </location>
</feature>
<feature type="transmembrane region" description="Helical" evidence="1">
    <location>
        <begin position="122"/>
        <end position="144"/>
    </location>
</feature>
<feature type="transmembrane region" description="Helical" evidence="1">
    <location>
        <begin position="60"/>
        <end position="79"/>
    </location>
</feature>
<reference evidence="4" key="1">
    <citation type="submission" date="2016-04" db="EMBL/GenBank/DDBJ databases">
        <authorList>
            <person name="Evans L.H."/>
            <person name="Alamgir A."/>
            <person name="Owens N."/>
            <person name="Weber N.D."/>
            <person name="Virtaneva K."/>
            <person name="Barbian K."/>
            <person name="Babar A."/>
            <person name="Rosenke K."/>
        </authorList>
    </citation>
    <scope>NUCLEOTIDE SEQUENCE</scope>
    <source>
        <strain evidence="4">86</strain>
    </source>
</reference>
<evidence type="ECO:0000313" key="4">
    <source>
        <dbReference type="EMBL" id="SBV96068.1"/>
    </source>
</evidence>
<dbReference type="Pfam" id="PF04945">
    <property type="entry name" value="YHS"/>
    <property type="match status" value="1"/>
</dbReference>
<keyword evidence="1" id="KW-0812">Transmembrane</keyword>
<name>A0A212J9E4_9PROT</name>
<accession>A0A212J9E4</accession>
<sequence>MILYLALVTRAMFPAVLIAALLAARVGAGGRRAALGFAAAALAGAALEAALPGADLGLRIAALAATVVALPLVSSGFAATRAGRGFAAALGCAVAALGGAEAVAHAADYSFTATDVLNTEAILHAAGVALALGLLGLAAPAIAIAGRRAGRWASAALALTLALSVLAWAGDLMLAALQRDLLEITALRVRLVAWATAAAPALVYLLVGLALALAALGYLHREPPPSTRASAAIAARLGRAHRLGARRMRDLALACVALLGVGLGYQEVWASRPPTLSAAETVTPDANGEVVIPIAPVADGNLHRYAFVASDGHRVRFFLINRYDADHVRMGVVFDSCMICGDEGYIQDGNEIICIACNVHLFRPSIGKAGGCNPIPLEHEVRGDAIAIHAADLERGAKYFSEVVEIEVRDPVNGHPVINTKAPFQYEFRGKTFFFDGRDSYDAFRASPETYAADTVGRLWRVQGHQGREG</sequence>
<protein>
    <submittedName>
        <fullName evidence="4">YHS</fullName>
    </submittedName>
</protein>
<keyword evidence="1" id="KW-1133">Transmembrane helix</keyword>
<evidence type="ECO:0000256" key="1">
    <source>
        <dbReference type="SAM" id="Phobius"/>
    </source>
</evidence>
<feature type="domain" description="Membrane iron-sulfur containing protein FtrD-like" evidence="3">
    <location>
        <begin position="297"/>
        <end position="400"/>
    </location>
</feature>
<proteinExistence type="predicted"/>
<organism evidence="4">
    <name type="scientific">uncultured Alphaproteobacteria bacterium</name>
    <dbReference type="NCBI Taxonomy" id="91750"/>
    <lineage>
        <taxon>Bacteria</taxon>
        <taxon>Pseudomonadati</taxon>
        <taxon>Pseudomonadota</taxon>
        <taxon>Alphaproteobacteria</taxon>
        <taxon>environmental samples</taxon>
    </lineage>
</organism>
<feature type="transmembrane region" description="Helical" evidence="1">
    <location>
        <begin position="197"/>
        <end position="219"/>
    </location>
</feature>
<dbReference type="InterPro" id="IPR018758">
    <property type="entry name" value="FtrD-like"/>
</dbReference>
<evidence type="ECO:0000259" key="2">
    <source>
        <dbReference type="Pfam" id="PF04945"/>
    </source>
</evidence>
<dbReference type="InterPro" id="IPR007029">
    <property type="entry name" value="YHS_dom"/>
</dbReference>
<keyword evidence="1" id="KW-0472">Membrane</keyword>
<dbReference type="AlphaFoldDB" id="A0A212J9E4"/>
<feature type="transmembrane region" description="Helical" evidence="1">
    <location>
        <begin position="156"/>
        <end position="177"/>
    </location>
</feature>
<feature type="domain" description="YHS" evidence="2">
    <location>
        <begin position="408"/>
        <end position="453"/>
    </location>
</feature>
<dbReference type="Pfam" id="PF10080">
    <property type="entry name" value="FtrD-like"/>
    <property type="match status" value="1"/>
</dbReference>
<feature type="transmembrane region" description="Helical" evidence="1">
    <location>
        <begin position="33"/>
        <end position="54"/>
    </location>
</feature>
<evidence type="ECO:0000259" key="3">
    <source>
        <dbReference type="Pfam" id="PF10080"/>
    </source>
</evidence>
<feature type="transmembrane region" description="Helical" evidence="1">
    <location>
        <begin position="86"/>
        <end position="107"/>
    </location>
</feature>